<reference evidence="1" key="1">
    <citation type="submission" date="2014-09" db="EMBL/GenBank/DDBJ databases">
        <authorList>
            <person name="Magalhaes I.L.F."/>
            <person name="Oliveira U."/>
            <person name="Santos F.R."/>
            <person name="Vidigal T.H.D.A."/>
            <person name="Brescovit A.D."/>
            <person name="Santos A.J."/>
        </authorList>
    </citation>
    <scope>NUCLEOTIDE SEQUENCE</scope>
    <source>
        <tissue evidence="1">Shoot tissue taken approximately 20 cm above the soil surface</tissue>
    </source>
</reference>
<evidence type="ECO:0000313" key="1">
    <source>
        <dbReference type="EMBL" id="JAE35827.1"/>
    </source>
</evidence>
<sequence length="86" mass="9112">MGIPQMSFGCKQLDATGCLLHFQDCPSISLAMVASWAGPVHHQEMAARICVSHANSLGTGLETVLCGRPSALAHAIPMLQMKFAFA</sequence>
<name>A0A0A9HGF2_ARUDO</name>
<proteinExistence type="predicted"/>
<reference evidence="1" key="2">
    <citation type="journal article" date="2015" name="Data Brief">
        <title>Shoot transcriptome of the giant reed, Arundo donax.</title>
        <authorList>
            <person name="Barrero R.A."/>
            <person name="Guerrero F.D."/>
            <person name="Moolhuijzen P."/>
            <person name="Goolsby J.A."/>
            <person name="Tidwell J."/>
            <person name="Bellgard S.E."/>
            <person name="Bellgard M.I."/>
        </authorList>
    </citation>
    <scope>NUCLEOTIDE SEQUENCE</scope>
    <source>
        <tissue evidence="1">Shoot tissue taken approximately 20 cm above the soil surface</tissue>
    </source>
</reference>
<dbReference type="EMBL" id="GBRH01162069">
    <property type="protein sequence ID" value="JAE35827.1"/>
    <property type="molecule type" value="Transcribed_RNA"/>
</dbReference>
<protein>
    <submittedName>
        <fullName evidence="1">Uncharacterized protein</fullName>
    </submittedName>
</protein>
<organism evidence="1">
    <name type="scientific">Arundo donax</name>
    <name type="common">Giant reed</name>
    <name type="synonym">Donax arundinaceus</name>
    <dbReference type="NCBI Taxonomy" id="35708"/>
    <lineage>
        <taxon>Eukaryota</taxon>
        <taxon>Viridiplantae</taxon>
        <taxon>Streptophyta</taxon>
        <taxon>Embryophyta</taxon>
        <taxon>Tracheophyta</taxon>
        <taxon>Spermatophyta</taxon>
        <taxon>Magnoliopsida</taxon>
        <taxon>Liliopsida</taxon>
        <taxon>Poales</taxon>
        <taxon>Poaceae</taxon>
        <taxon>PACMAD clade</taxon>
        <taxon>Arundinoideae</taxon>
        <taxon>Arundineae</taxon>
        <taxon>Arundo</taxon>
    </lineage>
</organism>
<accession>A0A0A9HGF2</accession>
<dbReference type="AlphaFoldDB" id="A0A0A9HGF2"/>